<accession>A0A0R0CSQ4</accession>
<reference evidence="2 3" key="1">
    <citation type="submission" date="2015-05" db="EMBL/GenBank/DDBJ databases">
        <title>Genome sequencing and analysis of members of genus Stenotrophomonas.</title>
        <authorList>
            <person name="Patil P.P."/>
            <person name="Midha S."/>
            <person name="Patil P.B."/>
        </authorList>
    </citation>
    <scope>NUCLEOTIDE SEQUENCE [LARGE SCALE GENOMIC DNA]</scope>
    <source>
        <strain evidence="2 3">DSM 18941</strain>
    </source>
</reference>
<evidence type="ECO:0000313" key="2">
    <source>
        <dbReference type="EMBL" id="KRG69490.1"/>
    </source>
</evidence>
<keyword evidence="3" id="KW-1185">Reference proteome</keyword>
<organism evidence="2 3">
    <name type="scientific">Stenotrophomonas terrae</name>
    <dbReference type="NCBI Taxonomy" id="405446"/>
    <lineage>
        <taxon>Bacteria</taxon>
        <taxon>Pseudomonadati</taxon>
        <taxon>Pseudomonadota</taxon>
        <taxon>Gammaproteobacteria</taxon>
        <taxon>Lysobacterales</taxon>
        <taxon>Lysobacteraceae</taxon>
        <taxon>Stenotrophomonas</taxon>
    </lineage>
</organism>
<protein>
    <submittedName>
        <fullName evidence="2">Uncharacterized protein</fullName>
    </submittedName>
</protein>
<dbReference type="OrthoDB" id="8606912at2"/>
<dbReference type="PATRIC" id="fig|405446.3.peg.628"/>
<dbReference type="AlphaFoldDB" id="A0A0R0CSQ4"/>
<proteinExistence type="predicted"/>
<comment type="caution">
    <text evidence="2">The sequence shown here is derived from an EMBL/GenBank/DDBJ whole genome shotgun (WGS) entry which is preliminary data.</text>
</comment>
<gene>
    <name evidence="2" type="ORF">ABB27_06475</name>
</gene>
<evidence type="ECO:0000313" key="3">
    <source>
        <dbReference type="Proteomes" id="UP000051863"/>
    </source>
</evidence>
<name>A0A0R0CSQ4_9GAMM</name>
<evidence type="ECO:0000256" key="1">
    <source>
        <dbReference type="SAM" id="SignalP"/>
    </source>
</evidence>
<sequence length="452" mass="50239">MKIVKALLITSATLLGPAGCDASTSPSVPRSGPVLEERLQQHMPRLQTTRDFTPTWTPGSTRECLGRLVFEVDGPIEWALDPLRKVEDNEPPLFPDDVPGDRRERMGYGVMRVMVSQPATEEVMEMHRDRYQTADRGASVAAWTSAVRRDEAEVAAARARGDSQLVVDAYERVVMKSKEELKIARNRRIHNFGFPGELATESGTGRLAVRVLLDGNVISLVSYVNSEEGNPLREEAMAKIRRDIKRMRLRAPGEVPDEPGVCFPGLFFADDGTTDYHAHASFRYVDRPNVAYSIDTGYRPAPGMGEGIAKQPISNWRQVLAYPGVLLTMPADDVQRRDVVKPGGILAGGLSFDKTGIAITREGDTKLDPSVRTYQLYAGMPGIEGVQAMPFVSMTMQGWSQQTYPQLKQQPPPLEESEKRFDAILHNLHLRHTTPEMPDYERLLGKQTASPE</sequence>
<feature type="signal peptide" evidence="1">
    <location>
        <begin position="1"/>
        <end position="22"/>
    </location>
</feature>
<feature type="chain" id="PRO_5006394505" evidence="1">
    <location>
        <begin position="23"/>
        <end position="452"/>
    </location>
</feature>
<dbReference type="RefSeq" id="WP_057627505.1">
    <property type="nucleotide sequence ID" value="NZ_LDJJ01000017.1"/>
</dbReference>
<keyword evidence="1" id="KW-0732">Signal</keyword>
<dbReference type="EMBL" id="LDJJ01000017">
    <property type="protein sequence ID" value="KRG69490.1"/>
    <property type="molecule type" value="Genomic_DNA"/>
</dbReference>
<dbReference type="Proteomes" id="UP000051863">
    <property type="component" value="Unassembled WGS sequence"/>
</dbReference>